<dbReference type="EMBL" id="GGEC01026047">
    <property type="protein sequence ID" value="MBX06531.1"/>
    <property type="molecule type" value="Transcribed_RNA"/>
</dbReference>
<sequence length="40" mass="4303">MKCEKSLPMALLTCVLNAQSNSQCCVSEILGDQGPYIQDA</sequence>
<protein>
    <submittedName>
        <fullName evidence="1">Uncharacterized protein</fullName>
    </submittedName>
</protein>
<dbReference type="AlphaFoldDB" id="A0A2P2KLC6"/>
<evidence type="ECO:0000313" key="1">
    <source>
        <dbReference type="EMBL" id="MBX06531.1"/>
    </source>
</evidence>
<accession>A0A2P2KLC6</accession>
<name>A0A2P2KLC6_RHIMU</name>
<proteinExistence type="predicted"/>
<organism evidence="1">
    <name type="scientific">Rhizophora mucronata</name>
    <name type="common">Asiatic mangrove</name>
    <dbReference type="NCBI Taxonomy" id="61149"/>
    <lineage>
        <taxon>Eukaryota</taxon>
        <taxon>Viridiplantae</taxon>
        <taxon>Streptophyta</taxon>
        <taxon>Embryophyta</taxon>
        <taxon>Tracheophyta</taxon>
        <taxon>Spermatophyta</taxon>
        <taxon>Magnoliopsida</taxon>
        <taxon>eudicotyledons</taxon>
        <taxon>Gunneridae</taxon>
        <taxon>Pentapetalae</taxon>
        <taxon>rosids</taxon>
        <taxon>fabids</taxon>
        <taxon>Malpighiales</taxon>
        <taxon>Rhizophoraceae</taxon>
        <taxon>Rhizophora</taxon>
    </lineage>
</organism>
<reference evidence="1" key="1">
    <citation type="submission" date="2018-02" db="EMBL/GenBank/DDBJ databases">
        <title>Rhizophora mucronata_Transcriptome.</title>
        <authorList>
            <person name="Meera S.P."/>
            <person name="Sreeshan A."/>
            <person name="Augustine A."/>
        </authorList>
    </citation>
    <scope>NUCLEOTIDE SEQUENCE</scope>
    <source>
        <tissue evidence="1">Leaf</tissue>
    </source>
</reference>